<evidence type="ECO:0000256" key="12">
    <source>
        <dbReference type="ARBA" id="ARBA00023027"/>
    </source>
</evidence>
<dbReference type="InterPro" id="IPR028250">
    <property type="entry name" value="DsbDN"/>
</dbReference>
<evidence type="ECO:0000256" key="10">
    <source>
        <dbReference type="ARBA" id="ARBA00022989"/>
    </source>
</evidence>
<feature type="domain" description="Thioredoxin" evidence="19">
    <location>
        <begin position="503"/>
        <end position="636"/>
    </location>
</feature>
<feature type="disulfide bond" description="Redox-active" evidence="18">
    <location>
        <begin position="122"/>
        <end position="128"/>
    </location>
</feature>
<evidence type="ECO:0000256" key="7">
    <source>
        <dbReference type="ARBA" id="ARBA00022729"/>
    </source>
</evidence>
<evidence type="ECO:0000256" key="5">
    <source>
        <dbReference type="ARBA" id="ARBA00022519"/>
    </source>
</evidence>
<feature type="transmembrane region" description="Helical" evidence="18">
    <location>
        <begin position="299"/>
        <end position="322"/>
    </location>
</feature>
<dbReference type="EC" id="1.8.1.8" evidence="18"/>
<feature type="disulfide bond" description="Redox-active" evidence="18">
    <location>
        <begin position="551"/>
        <end position="554"/>
    </location>
</feature>
<dbReference type="RefSeq" id="WP_264892231.1">
    <property type="nucleotide sequence ID" value="NZ_CP110257.1"/>
</dbReference>
<evidence type="ECO:0000256" key="17">
    <source>
        <dbReference type="ARBA" id="ARBA00047804"/>
    </source>
</evidence>
<dbReference type="InterPro" id="IPR036249">
    <property type="entry name" value="Thioredoxin-like_sf"/>
</dbReference>
<dbReference type="InterPro" id="IPR036929">
    <property type="entry name" value="DsbDN_sf"/>
</dbReference>
<evidence type="ECO:0000256" key="14">
    <source>
        <dbReference type="ARBA" id="ARBA00023157"/>
    </source>
</evidence>
<dbReference type="Pfam" id="PF13098">
    <property type="entry name" value="Thioredoxin_2"/>
    <property type="match status" value="1"/>
</dbReference>
<evidence type="ECO:0000256" key="9">
    <source>
        <dbReference type="ARBA" id="ARBA00022982"/>
    </source>
</evidence>
<dbReference type="SUPFAM" id="SSF74863">
    <property type="entry name" value="Thiol:disulfide interchange protein DsbD, N-terminal domain (DsbD-alpha)"/>
    <property type="match status" value="1"/>
</dbReference>
<dbReference type="Proteomes" id="UP001163266">
    <property type="component" value="Chromosome"/>
</dbReference>
<evidence type="ECO:0000256" key="18">
    <source>
        <dbReference type="HAMAP-Rule" id="MF_00399"/>
    </source>
</evidence>
<keyword evidence="12 18" id="KW-0520">NAD</keyword>
<evidence type="ECO:0000256" key="16">
    <source>
        <dbReference type="ARBA" id="ARBA00047388"/>
    </source>
</evidence>
<comment type="similarity">
    <text evidence="2 18">Belongs to the thioredoxin family. DsbD subfamily.</text>
</comment>
<evidence type="ECO:0000313" key="20">
    <source>
        <dbReference type="EMBL" id="UZD54633.1"/>
    </source>
</evidence>
<keyword evidence="21" id="KW-1185">Reference proteome</keyword>
<evidence type="ECO:0000256" key="13">
    <source>
        <dbReference type="ARBA" id="ARBA00023136"/>
    </source>
</evidence>
<reference evidence="20" key="1">
    <citation type="submission" date="2022-10" db="EMBL/GenBank/DDBJ databases">
        <title>Complete genome sequence of Schlegelella aquatica LMG 23380.</title>
        <authorList>
            <person name="Musilova J."/>
            <person name="Kourilova X."/>
            <person name="Bezdicek M."/>
            <person name="Hermankova K."/>
            <person name="Obruca S."/>
            <person name="Sedlar K."/>
        </authorList>
    </citation>
    <scope>NUCLEOTIDE SEQUENCE</scope>
    <source>
        <strain evidence="20">LMG 23380</strain>
    </source>
</reference>
<dbReference type="CDD" id="cd02953">
    <property type="entry name" value="DsbDgamma"/>
    <property type="match status" value="1"/>
</dbReference>
<keyword evidence="5 18" id="KW-0997">Cell inner membrane</keyword>
<dbReference type="Gene3D" id="3.40.30.10">
    <property type="entry name" value="Glutaredoxin"/>
    <property type="match status" value="1"/>
</dbReference>
<evidence type="ECO:0000256" key="4">
    <source>
        <dbReference type="ARBA" id="ARBA00022475"/>
    </source>
</evidence>
<dbReference type="Gene3D" id="2.60.40.1250">
    <property type="entry name" value="Thiol:disulfide interchange protein DsbD, N-terminal domain"/>
    <property type="match status" value="1"/>
</dbReference>
<comment type="subcellular location">
    <subcellularLocation>
        <location evidence="1 18">Cell inner membrane</location>
        <topology evidence="1 18">Multi-pass membrane protein</topology>
    </subcellularLocation>
</comment>
<comment type="caution">
    <text evidence="18">Lacks conserved residue(s) required for the propagation of feature annotation.</text>
</comment>
<keyword evidence="11 18" id="KW-0560">Oxidoreductase</keyword>
<feature type="transmembrane region" description="Helical" evidence="18">
    <location>
        <begin position="378"/>
        <end position="399"/>
    </location>
</feature>
<name>A0ABY6MRM4_9BURK</name>
<keyword evidence="8 18" id="KW-0201">Cytochrome c-type biogenesis</keyword>
<comment type="function">
    <text evidence="18">Required to facilitate the formation of correct disulfide bonds in some periplasmic proteins and for the assembly of the periplasmic c-type cytochromes. Acts by transferring electrons from cytoplasmic thioredoxin to the periplasm. This transfer involves a cascade of disulfide bond formation and reduction steps.</text>
</comment>
<dbReference type="HAMAP" id="MF_00399">
    <property type="entry name" value="DbsD"/>
    <property type="match status" value="1"/>
</dbReference>
<dbReference type="InterPro" id="IPR017937">
    <property type="entry name" value="Thioredoxin_CS"/>
</dbReference>
<dbReference type="NCBIfam" id="NF001419">
    <property type="entry name" value="PRK00293.1"/>
    <property type="match status" value="1"/>
</dbReference>
<feature type="transmembrane region" description="Helical" evidence="18">
    <location>
        <begin position="343"/>
        <end position="372"/>
    </location>
</feature>
<keyword evidence="3 18" id="KW-0813">Transport</keyword>
<keyword evidence="6 18" id="KW-0812">Transmembrane</keyword>
<protein>
    <recommendedName>
        <fullName evidence="18">Thiol:disulfide interchange protein DsbD</fullName>
        <ecNumber evidence="18">1.8.1.8</ecNumber>
    </recommendedName>
    <alternativeName>
        <fullName evidence="18">Protein-disulfide reductase</fullName>
        <shortName evidence="18">Disulfide reductase</shortName>
    </alternativeName>
</protein>
<accession>A0ABY6MRM4</accession>
<keyword evidence="4 18" id="KW-1003">Cell membrane</keyword>
<evidence type="ECO:0000256" key="1">
    <source>
        <dbReference type="ARBA" id="ARBA00004429"/>
    </source>
</evidence>
<dbReference type="InterPro" id="IPR012336">
    <property type="entry name" value="Thioredoxin-like_fold"/>
</dbReference>
<gene>
    <name evidence="18 20" type="primary">dsbD</name>
    <name evidence="20" type="ORF">OMP39_13370</name>
</gene>
<evidence type="ECO:0000256" key="3">
    <source>
        <dbReference type="ARBA" id="ARBA00022448"/>
    </source>
</evidence>
<feature type="transmembrane region" description="Helical" evidence="18">
    <location>
        <begin position="263"/>
        <end position="287"/>
    </location>
</feature>
<dbReference type="PANTHER" id="PTHR32234">
    <property type="entry name" value="THIOL:DISULFIDE INTERCHANGE PROTEIN DSBD"/>
    <property type="match status" value="1"/>
</dbReference>
<organism evidence="20 21">
    <name type="scientific">Caldimonas aquatica</name>
    <dbReference type="NCBI Taxonomy" id="376175"/>
    <lineage>
        <taxon>Bacteria</taxon>
        <taxon>Pseudomonadati</taxon>
        <taxon>Pseudomonadota</taxon>
        <taxon>Betaproteobacteria</taxon>
        <taxon>Burkholderiales</taxon>
        <taxon>Sphaerotilaceae</taxon>
        <taxon>Caldimonas</taxon>
    </lineage>
</organism>
<dbReference type="Pfam" id="PF02683">
    <property type="entry name" value="DsbD_TM"/>
    <property type="match status" value="1"/>
</dbReference>
<dbReference type="InterPro" id="IPR003834">
    <property type="entry name" value="Cyt_c_assmbl_TM_dom"/>
</dbReference>
<evidence type="ECO:0000256" key="11">
    <source>
        <dbReference type="ARBA" id="ARBA00023002"/>
    </source>
</evidence>
<dbReference type="PROSITE" id="PS51352">
    <property type="entry name" value="THIOREDOXIN_2"/>
    <property type="match status" value="1"/>
</dbReference>
<feature type="signal peptide" evidence="18">
    <location>
        <begin position="1"/>
        <end position="25"/>
    </location>
</feature>
<dbReference type="InterPro" id="IPR035671">
    <property type="entry name" value="DsbD_gamma"/>
</dbReference>
<feature type="transmembrane region" description="Helical" evidence="18">
    <location>
        <begin position="443"/>
        <end position="461"/>
    </location>
</feature>
<dbReference type="Pfam" id="PF11412">
    <property type="entry name" value="DsbD_N"/>
    <property type="match status" value="1"/>
</dbReference>
<dbReference type="InterPro" id="IPR013766">
    <property type="entry name" value="Thioredoxin_domain"/>
</dbReference>
<evidence type="ECO:0000259" key="19">
    <source>
        <dbReference type="PROSITE" id="PS51352"/>
    </source>
</evidence>
<evidence type="ECO:0000256" key="8">
    <source>
        <dbReference type="ARBA" id="ARBA00022748"/>
    </source>
</evidence>
<feature type="transmembrane region" description="Helical" evidence="18">
    <location>
        <begin position="219"/>
        <end position="242"/>
    </location>
</feature>
<evidence type="ECO:0000256" key="2">
    <source>
        <dbReference type="ARBA" id="ARBA00007241"/>
    </source>
</evidence>
<dbReference type="PANTHER" id="PTHR32234:SF0">
    <property type="entry name" value="THIOL:DISULFIDE INTERCHANGE PROTEIN DSBD"/>
    <property type="match status" value="1"/>
</dbReference>
<keyword evidence="14 18" id="KW-1015">Disulfide bond</keyword>
<feature type="transmembrane region" description="Helical" evidence="18">
    <location>
        <begin position="420"/>
        <end position="437"/>
    </location>
</feature>
<evidence type="ECO:0000256" key="6">
    <source>
        <dbReference type="ARBA" id="ARBA00022692"/>
    </source>
</evidence>
<dbReference type="PROSITE" id="PS00194">
    <property type="entry name" value="THIOREDOXIN_1"/>
    <property type="match status" value="1"/>
</dbReference>
<keyword evidence="15 18" id="KW-0676">Redox-active center</keyword>
<keyword evidence="7 18" id="KW-0732">Signal</keyword>
<comment type="catalytic activity">
    <reaction evidence="17 18">
        <text>[protein]-dithiol + NADP(+) = [protein]-disulfide + NADPH + H(+)</text>
        <dbReference type="Rhea" id="RHEA:18753"/>
        <dbReference type="Rhea" id="RHEA-COMP:10593"/>
        <dbReference type="Rhea" id="RHEA-COMP:10594"/>
        <dbReference type="ChEBI" id="CHEBI:15378"/>
        <dbReference type="ChEBI" id="CHEBI:29950"/>
        <dbReference type="ChEBI" id="CHEBI:50058"/>
        <dbReference type="ChEBI" id="CHEBI:57783"/>
        <dbReference type="ChEBI" id="CHEBI:58349"/>
        <dbReference type="EC" id="1.8.1.8"/>
    </reaction>
</comment>
<dbReference type="EMBL" id="CP110257">
    <property type="protein sequence ID" value="UZD54633.1"/>
    <property type="molecule type" value="Genomic_DNA"/>
</dbReference>
<sequence length="636" mass="67571" precursor="true">MRRILRVLLWTWAVLAAGWAAPAAAQDFLDPEDAFRLSAAVVAPREVELRFQVAKGYYLYDEQFGFAAEGARLGPVQLPEGKVKYDETFKKDVEVHRGLVRIRVPVEQAPPDFELLVKSQGCADLGLCYPPAEHRVRVQLAAFGAAADAVSVRSAEESAAGPAAAPGGWLRDLWKGDETKGAAEGAAPGGANPTIPGAAAVEPGRIEATLQSGRWGPTVVVFFVAGLLLSLTPCVLPMIPILSSIIVGEAGEGGERPERRRALPLAVSYSFGMALVYTLFGVAAGLAGEGLAAALQTPLVLGVFAALLVLLALSMFGFYDLQLPTRWRHGLSHASSRLPGGKLAGVFVMGGVSALIVSPCVAAPLAGALVYISQTRDVWLGGTALFALACGMSVPLLLVGASAGHWLPKSGAWMEHVKHFFGAVLIAVAIYLLQPVLPGWASMVLWGAWLLIGAVYLRVFESLHPGARGWHRFFKGVGVVLAVLGVVQLVGAASGGRDPWQPLAHLARAQAAGVGPVAGLQFQKVRTTEELDRLLATAQRPVMLDFYADWCVSCKEMEAFTFSDPRVQARLAPVLLLKADVTANNADDRALLKRFGLFGPPGTLFFDAQGREVPAARVIGYQSADRFLRTLEVAGL</sequence>
<feature type="chain" id="PRO_5044931841" description="Thiol:disulfide interchange protein DsbD" evidence="18">
    <location>
        <begin position="26"/>
        <end position="636"/>
    </location>
</feature>
<keyword evidence="13 18" id="KW-0472">Membrane</keyword>
<keyword evidence="10 18" id="KW-1133">Transmembrane helix</keyword>
<comment type="catalytic activity">
    <reaction evidence="16 18">
        <text>[protein]-dithiol + NAD(+) = [protein]-disulfide + NADH + H(+)</text>
        <dbReference type="Rhea" id="RHEA:18749"/>
        <dbReference type="Rhea" id="RHEA-COMP:10593"/>
        <dbReference type="Rhea" id="RHEA-COMP:10594"/>
        <dbReference type="ChEBI" id="CHEBI:15378"/>
        <dbReference type="ChEBI" id="CHEBI:29950"/>
        <dbReference type="ChEBI" id="CHEBI:50058"/>
        <dbReference type="ChEBI" id="CHEBI:57540"/>
        <dbReference type="ChEBI" id="CHEBI:57945"/>
        <dbReference type="EC" id="1.8.1.8"/>
    </reaction>
</comment>
<dbReference type="InterPro" id="IPR022910">
    <property type="entry name" value="Thiol_diS_interchange_DbsD"/>
</dbReference>
<feature type="transmembrane region" description="Helical" evidence="18">
    <location>
        <begin position="473"/>
        <end position="493"/>
    </location>
</feature>
<dbReference type="GO" id="GO:0047134">
    <property type="term" value="F:protein-disulfide reductase [NAD(P)H] activity"/>
    <property type="evidence" value="ECO:0007669"/>
    <property type="project" value="UniProtKB-EC"/>
</dbReference>
<evidence type="ECO:0000313" key="21">
    <source>
        <dbReference type="Proteomes" id="UP001163266"/>
    </source>
</evidence>
<dbReference type="SUPFAM" id="SSF52833">
    <property type="entry name" value="Thioredoxin-like"/>
    <property type="match status" value="1"/>
</dbReference>
<keyword evidence="9 18" id="KW-0249">Electron transport</keyword>
<evidence type="ECO:0000256" key="15">
    <source>
        <dbReference type="ARBA" id="ARBA00023284"/>
    </source>
</evidence>
<proteinExistence type="inferred from homology"/>